<evidence type="ECO:0000313" key="2">
    <source>
        <dbReference type="Proteomes" id="UP000663879"/>
    </source>
</evidence>
<name>A0A814PRI2_9BILA</name>
<dbReference type="AlphaFoldDB" id="A0A814PRI2"/>
<gene>
    <name evidence="1" type="ORF">OXX778_LOCUS21558</name>
</gene>
<keyword evidence="2" id="KW-1185">Reference proteome</keyword>
<comment type="caution">
    <text evidence="1">The sequence shown here is derived from an EMBL/GenBank/DDBJ whole genome shotgun (WGS) entry which is preliminary data.</text>
</comment>
<dbReference type="OrthoDB" id="10185907at2759"/>
<proteinExistence type="predicted"/>
<dbReference type="Proteomes" id="UP000663879">
    <property type="component" value="Unassembled WGS sequence"/>
</dbReference>
<dbReference type="EMBL" id="CAJNOC010008075">
    <property type="protein sequence ID" value="CAF1109543.1"/>
    <property type="molecule type" value="Genomic_DNA"/>
</dbReference>
<organism evidence="1 2">
    <name type="scientific">Brachionus calyciflorus</name>
    <dbReference type="NCBI Taxonomy" id="104777"/>
    <lineage>
        <taxon>Eukaryota</taxon>
        <taxon>Metazoa</taxon>
        <taxon>Spiralia</taxon>
        <taxon>Gnathifera</taxon>
        <taxon>Rotifera</taxon>
        <taxon>Eurotatoria</taxon>
        <taxon>Monogononta</taxon>
        <taxon>Pseudotrocha</taxon>
        <taxon>Ploima</taxon>
        <taxon>Brachionidae</taxon>
        <taxon>Brachionus</taxon>
    </lineage>
</organism>
<evidence type="ECO:0000313" key="1">
    <source>
        <dbReference type="EMBL" id="CAF1109543.1"/>
    </source>
</evidence>
<sequence>MEEQFMDSIQMEEQSVYSFNHLEANHLKIYTDALNEVFELNKSTEQINAKIVTLNRKRSAISQKLNTIKTYGLKTFGSKAYYPQVTFIPVTTKEEFAELQSQTTLTPVIQKRTFAIIDVTSDEEIANFSKNIKFLFLIEITPIPKQKPIAFESVPCRINLPASPNNIVLNVISTKRATNVNCLKKN</sequence>
<reference evidence="1" key="1">
    <citation type="submission" date="2021-02" db="EMBL/GenBank/DDBJ databases">
        <authorList>
            <person name="Nowell W R."/>
        </authorList>
    </citation>
    <scope>NUCLEOTIDE SEQUENCE</scope>
    <source>
        <strain evidence="1">Ploen Becks lab</strain>
    </source>
</reference>
<accession>A0A814PRI2</accession>
<protein>
    <submittedName>
        <fullName evidence="1">Uncharacterized protein</fullName>
    </submittedName>
</protein>